<protein>
    <submittedName>
        <fullName evidence="9">Acetyl-CoA acetyltransferase, cytosolic isoform X2</fullName>
    </submittedName>
</protein>
<dbReference type="InterPro" id="IPR020610">
    <property type="entry name" value="Thiolase_AS"/>
</dbReference>
<dbReference type="InterPro" id="IPR020615">
    <property type="entry name" value="Thiolase_acyl_enz_int_AS"/>
</dbReference>
<dbReference type="PANTHER" id="PTHR18919">
    <property type="entry name" value="ACETYL-COA C-ACYLTRANSFERASE"/>
    <property type="match status" value="1"/>
</dbReference>
<organism evidence="8 9">
    <name type="scientific">Hydra vulgaris</name>
    <name type="common">Hydra</name>
    <name type="synonym">Hydra attenuata</name>
    <dbReference type="NCBI Taxonomy" id="6087"/>
    <lineage>
        <taxon>Eukaryota</taxon>
        <taxon>Metazoa</taxon>
        <taxon>Cnidaria</taxon>
        <taxon>Hydrozoa</taxon>
        <taxon>Hydroidolina</taxon>
        <taxon>Anthoathecata</taxon>
        <taxon>Aplanulata</taxon>
        <taxon>Hydridae</taxon>
        <taxon>Hydra</taxon>
    </lineage>
</organism>
<comment type="pathway">
    <text evidence="1">Lipid metabolism.</text>
</comment>
<evidence type="ECO:0000256" key="3">
    <source>
        <dbReference type="ARBA" id="ARBA00022679"/>
    </source>
</evidence>
<evidence type="ECO:0000256" key="5">
    <source>
        <dbReference type="RuleBase" id="RU003557"/>
    </source>
</evidence>
<keyword evidence="3 5" id="KW-0808">Transferase</keyword>
<sequence length="354" mass="37518">MSSMYKENDVVIVAAFRTPVGKYKKAFTNLQAYELGAVLIKKIIEFCDLNPHEVSEVIIGQVYTAGQGQNPARQSSVNGGLPYSVPSSLINCLCGSGLKAVVNAYQAIKNDPSLLIIAGGQESMSNVPHYVNVIQGNKIEDCPKINGLVHDGLSDAFYGYHMGITGLMQITKDEFPTPSTSLAGLCKLKPAFLNDGSGTVTAGNSSGINDGAAMMLICSMEKTKELKVCTPLARIVAWAQIGVEPSIMGIAPVFAVQKALKNACWTLEEVDLFELNEAFAAQSIAVIRELGIPMHKVNVCGGAIGIGHPIGASGARVLVTLLHSMVRLKKQKGVVSLCIGGGMGIAMCVERLIH</sequence>
<dbReference type="PROSITE" id="PS00098">
    <property type="entry name" value="THIOLASE_1"/>
    <property type="match status" value="1"/>
</dbReference>
<dbReference type="Proteomes" id="UP001652625">
    <property type="component" value="Chromosome 03"/>
</dbReference>
<feature type="domain" description="Thiolase N-terminal" evidence="6">
    <location>
        <begin position="10"/>
        <end position="166"/>
    </location>
</feature>
<evidence type="ECO:0000313" key="9">
    <source>
        <dbReference type="RefSeq" id="XP_065648444.1"/>
    </source>
</evidence>
<dbReference type="Gene3D" id="3.40.47.10">
    <property type="match status" value="2"/>
</dbReference>
<feature type="domain" description="Thiolase N-terminal" evidence="6">
    <location>
        <begin position="169"/>
        <end position="220"/>
    </location>
</feature>
<dbReference type="CDD" id="cd00751">
    <property type="entry name" value="thiolase"/>
    <property type="match status" value="1"/>
</dbReference>
<accession>A0ABM4BHG2</accession>
<dbReference type="Pfam" id="PF02803">
    <property type="entry name" value="Thiolase_C"/>
    <property type="match status" value="1"/>
</dbReference>
<dbReference type="PANTHER" id="PTHR18919:SF107">
    <property type="entry name" value="ACETYL-COA ACETYLTRANSFERASE, CYTOSOLIC"/>
    <property type="match status" value="1"/>
</dbReference>
<dbReference type="SUPFAM" id="SSF53901">
    <property type="entry name" value="Thiolase-like"/>
    <property type="match status" value="1"/>
</dbReference>
<proteinExistence type="inferred from homology"/>
<dbReference type="RefSeq" id="XP_065648444.1">
    <property type="nucleotide sequence ID" value="XM_065792372.1"/>
</dbReference>
<dbReference type="GeneID" id="100202235"/>
<evidence type="ECO:0000256" key="2">
    <source>
        <dbReference type="ARBA" id="ARBA00010982"/>
    </source>
</evidence>
<keyword evidence="8" id="KW-1185">Reference proteome</keyword>
<evidence type="ECO:0000256" key="1">
    <source>
        <dbReference type="ARBA" id="ARBA00005189"/>
    </source>
</evidence>
<dbReference type="InterPro" id="IPR016039">
    <property type="entry name" value="Thiolase-like"/>
</dbReference>
<evidence type="ECO:0000259" key="6">
    <source>
        <dbReference type="Pfam" id="PF00108"/>
    </source>
</evidence>
<dbReference type="InterPro" id="IPR020616">
    <property type="entry name" value="Thiolase_N"/>
</dbReference>
<evidence type="ECO:0000256" key="4">
    <source>
        <dbReference type="ARBA" id="ARBA00023315"/>
    </source>
</evidence>
<dbReference type="PROSITE" id="PS00099">
    <property type="entry name" value="THIOLASE_3"/>
    <property type="match status" value="1"/>
</dbReference>
<dbReference type="PIRSF" id="PIRSF000429">
    <property type="entry name" value="Ac-CoA_Ac_transf"/>
    <property type="match status" value="1"/>
</dbReference>
<feature type="domain" description="Thiolase C-terminal" evidence="7">
    <location>
        <begin position="230"/>
        <end position="351"/>
    </location>
</feature>
<gene>
    <name evidence="9" type="primary">LOC100202235</name>
</gene>
<dbReference type="Pfam" id="PF00108">
    <property type="entry name" value="Thiolase_N"/>
    <property type="match status" value="2"/>
</dbReference>
<keyword evidence="4 5" id="KW-0012">Acyltransferase</keyword>
<dbReference type="InterPro" id="IPR002155">
    <property type="entry name" value="Thiolase"/>
</dbReference>
<comment type="similarity">
    <text evidence="2 5">Belongs to the thiolase-like superfamily. Thiolase family.</text>
</comment>
<evidence type="ECO:0000259" key="7">
    <source>
        <dbReference type="Pfam" id="PF02803"/>
    </source>
</evidence>
<reference evidence="9" key="1">
    <citation type="submission" date="2025-08" db="UniProtKB">
        <authorList>
            <consortium name="RefSeq"/>
        </authorList>
    </citation>
    <scope>IDENTIFICATION</scope>
</reference>
<name>A0ABM4BHG2_HYDVU</name>
<dbReference type="InterPro" id="IPR020617">
    <property type="entry name" value="Thiolase_C"/>
</dbReference>
<evidence type="ECO:0000313" key="8">
    <source>
        <dbReference type="Proteomes" id="UP001652625"/>
    </source>
</evidence>